<dbReference type="AlphaFoldDB" id="A0A557S6L4"/>
<dbReference type="PANTHER" id="PTHR12151">
    <property type="entry name" value="ELECTRON TRANSPORT PROTIN SCO1/SENC FAMILY MEMBER"/>
    <property type="match status" value="1"/>
</dbReference>
<gene>
    <name evidence="4" type="ORF">FHP88_12160</name>
</gene>
<dbReference type="RefSeq" id="WP_144359354.1">
    <property type="nucleotide sequence ID" value="NZ_VMNH01000014.1"/>
</dbReference>
<evidence type="ECO:0000256" key="1">
    <source>
        <dbReference type="ARBA" id="ARBA00010996"/>
    </source>
</evidence>
<evidence type="ECO:0000256" key="3">
    <source>
        <dbReference type="PIRSR" id="PIRSR603782-2"/>
    </source>
</evidence>
<keyword evidence="2" id="KW-0186">Copper</keyword>
<feature type="binding site" evidence="2">
    <location>
        <position position="449"/>
    </location>
    <ligand>
        <name>Cu cation</name>
        <dbReference type="ChEBI" id="CHEBI:23378"/>
    </ligand>
</feature>
<dbReference type="InterPro" id="IPR003782">
    <property type="entry name" value="SCO1/SenC"/>
</dbReference>
<reference evidence="4 5" key="1">
    <citation type="submission" date="2019-07" db="EMBL/GenBank/DDBJ databases">
        <title>The pathways for chlorine oxyanion respiration interact through the shared metabolite chlorate.</title>
        <authorList>
            <person name="Barnum T.P."/>
            <person name="Cheng Y."/>
            <person name="Hill K.A."/>
            <person name="Lucas L.N."/>
            <person name="Carlson H.K."/>
            <person name="Coates J.D."/>
        </authorList>
    </citation>
    <scope>NUCLEOTIDE SEQUENCE [LARGE SCALE GENOMIC DNA]</scope>
    <source>
        <strain evidence="4 5">BK-1</strain>
    </source>
</reference>
<keyword evidence="5" id="KW-1185">Reference proteome</keyword>
<evidence type="ECO:0000256" key="2">
    <source>
        <dbReference type="PIRSR" id="PIRSR603782-1"/>
    </source>
</evidence>
<sequence>MNTRISYFPLHYLAVLASMIFMLNSPLIYAENSFRVITTIKPIHSILAGLMDGTEGPELLVNSDAIPFGYFLSEKQNADISAADVIIWIGPELERFMIEPVEVARKAGVQVFTLLDNIQIKVLPSRWTKDEKALSRDPYIWMDSRNTLILVDELAKILMEVDAGRAHLYRRNRGKVLARVAELDRQLEYGYRGLKSGIGMTYYDTLQYFEQAYALKIREVMTQSPETPIQASKLLLSRVKLKEGYYTCLLTEYGMPMPELPLLTEGISINIGQLDSFGTKLNPGPDLYFELMKDNTDTIKQCLQYSGKSEKIITKNQDIPAALSIGGKFMLIDHKGNLVTEKDLQGKYQLIYFGYTFCPDICPTSLQVMSLALDMLGDKATFLKPYFITIDPERDNAKVMSNYVEYFNKDLVGLTGTVAMIGRVAEQFKVKYEKVLPEGGDPNLYTMDHSSSVFLMAPDGEFITKFAHGISAQQMVEGIRKYLPQK</sequence>
<dbReference type="Gene3D" id="3.40.30.10">
    <property type="entry name" value="Glutaredoxin"/>
    <property type="match status" value="1"/>
</dbReference>
<keyword evidence="2" id="KW-0479">Metal-binding</keyword>
<dbReference type="PANTHER" id="PTHR12151:SF25">
    <property type="entry name" value="LINALOOL DEHYDRATASE_ISOMERASE DOMAIN-CONTAINING PROTEIN"/>
    <property type="match status" value="1"/>
</dbReference>
<dbReference type="InterPro" id="IPR006127">
    <property type="entry name" value="ZnuA-like"/>
</dbReference>
<feature type="binding site" evidence="2">
    <location>
        <position position="358"/>
    </location>
    <ligand>
        <name>Cu cation</name>
        <dbReference type="ChEBI" id="CHEBI:23378"/>
    </ligand>
</feature>
<dbReference type="Proteomes" id="UP000316649">
    <property type="component" value="Unassembled WGS sequence"/>
</dbReference>
<dbReference type="SUPFAM" id="SSF53807">
    <property type="entry name" value="Helical backbone' metal receptor"/>
    <property type="match status" value="1"/>
</dbReference>
<dbReference type="Gene3D" id="3.40.50.1980">
    <property type="entry name" value="Nitrogenase molybdenum iron protein domain"/>
    <property type="match status" value="2"/>
</dbReference>
<dbReference type="CDD" id="cd02968">
    <property type="entry name" value="SCO"/>
    <property type="match status" value="1"/>
</dbReference>
<comment type="similarity">
    <text evidence="1">Belongs to the SCO1/2 family.</text>
</comment>
<evidence type="ECO:0000313" key="4">
    <source>
        <dbReference type="EMBL" id="TVO72997.1"/>
    </source>
</evidence>
<dbReference type="GO" id="GO:0030001">
    <property type="term" value="P:metal ion transport"/>
    <property type="evidence" value="ECO:0007669"/>
    <property type="project" value="InterPro"/>
</dbReference>
<dbReference type="Pfam" id="PF01297">
    <property type="entry name" value="ZnuA"/>
    <property type="match status" value="1"/>
</dbReference>
<feature type="binding site" evidence="2">
    <location>
        <position position="362"/>
    </location>
    <ligand>
        <name>Cu cation</name>
        <dbReference type="ChEBI" id="CHEBI:23378"/>
    </ligand>
</feature>
<dbReference type="OrthoDB" id="7346865at2"/>
<dbReference type="GO" id="GO:0046872">
    <property type="term" value="F:metal ion binding"/>
    <property type="evidence" value="ECO:0007669"/>
    <property type="project" value="UniProtKB-KW"/>
</dbReference>
<organism evidence="4 5">
    <name type="scientific">Sedimenticola selenatireducens</name>
    <dbReference type="NCBI Taxonomy" id="191960"/>
    <lineage>
        <taxon>Bacteria</taxon>
        <taxon>Pseudomonadati</taxon>
        <taxon>Pseudomonadota</taxon>
        <taxon>Gammaproteobacteria</taxon>
        <taxon>Chromatiales</taxon>
        <taxon>Sedimenticolaceae</taxon>
        <taxon>Sedimenticola</taxon>
    </lineage>
</organism>
<evidence type="ECO:0008006" key="6">
    <source>
        <dbReference type="Google" id="ProtNLM"/>
    </source>
</evidence>
<evidence type="ECO:0000313" key="5">
    <source>
        <dbReference type="Proteomes" id="UP000316649"/>
    </source>
</evidence>
<accession>A0A557S6L4</accession>
<keyword evidence="3" id="KW-1015">Disulfide bond</keyword>
<dbReference type="SUPFAM" id="SSF52833">
    <property type="entry name" value="Thioredoxin-like"/>
    <property type="match status" value="1"/>
</dbReference>
<proteinExistence type="inferred from homology"/>
<protein>
    <recommendedName>
        <fullName evidence="6">Thioredoxin domain-containing protein</fullName>
    </recommendedName>
</protein>
<dbReference type="EMBL" id="VMNH01000014">
    <property type="protein sequence ID" value="TVO72997.1"/>
    <property type="molecule type" value="Genomic_DNA"/>
</dbReference>
<dbReference type="Pfam" id="PF02630">
    <property type="entry name" value="SCO1-SenC"/>
    <property type="match status" value="1"/>
</dbReference>
<name>A0A557S6L4_9GAMM</name>
<dbReference type="InterPro" id="IPR036249">
    <property type="entry name" value="Thioredoxin-like_sf"/>
</dbReference>
<feature type="disulfide bond" description="Redox-active" evidence="3">
    <location>
        <begin position="358"/>
        <end position="362"/>
    </location>
</feature>
<dbReference type="FunFam" id="3.40.30.10:FF:000013">
    <property type="entry name" value="Blast:Protein SCO1 homolog, mitochondrial"/>
    <property type="match status" value="1"/>
</dbReference>
<comment type="caution">
    <text evidence="4">The sequence shown here is derived from an EMBL/GenBank/DDBJ whole genome shotgun (WGS) entry which is preliminary data.</text>
</comment>